<evidence type="ECO:0000313" key="2">
    <source>
        <dbReference type="Proteomes" id="UP000245695"/>
    </source>
</evidence>
<accession>A0A2P2BRJ0</accession>
<name>A0A2P2BRJ0_9FIRM</name>
<dbReference type="Proteomes" id="UP000245695">
    <property type="component" value="Chromosome 1"/>
</dbReference>
<evidence type="ECO:0000313" key="1">
    <source>
        <dbReference type="EMBL" id="CEI72970.1"/>
    </source>
</evidence>
<dbReference type="InterPro" id="IPR041881">
    <property type="entry name" value="PqqD_sf"/>
</dbReference>
<proteinExistence type="predicted"/>
<sequence length="116" mass="13440">MKKNDKNYLDFIPIKNSKITWSEDNFGIVTLEITRKGLFDKIAQNLFKVPKSSSIKLDKLGSCVWKNIDGESSIYDISKYVKASFGKDCEPLYERLITYFTILKDNKFISLKKDGR</sequence>
<reference evidence="1 2" key="1">
    <citation type="submission" date="2014-09" db="EMBL/GenBank/DDBJ databases">
        <authorList>
            <person name="Hornung B.V."/>
        </authorList>
    </citation>
    <scope>NUCLEOTIDE SEQUENCE [LARGE SCALE GENOMIC DNA]</scope>
    <source>
        <strain evidence="1 2">FRIFI</strain>
    </source>
</reference>
<protein>
    <submittedName>
        <fullName evidence="1">Coenzyme PQQ synthesis protein D (PqqD)</fullName>
    </submittedName>
</protein>
<dbReference type="EMBL" id="LN650648">
    <property type="protein sequence ID" value="CEI72970.1"/>
    <property type="molecule type" value="Genomic_DNA"/>
</dbReference>
<dbReference type="RefSeq" id="WP_092925760.1">
    <property type="nucleotide sequence ID" value="NZ_FJTZ01000012.1"/>
</dbReference>
<gene>
    <name evidence="1" type="ORF">FRIFI_1435</name>
</gene>
<keyword evidence="2" id="KW-1185">Reference proteome</keyword>
<dbReference type="KEGG" id="rhom:FRIFI_1435"/>
<dbReference type="AlphaFoldDB" id="A0A2P2BRJ0"/>
<dbReference type="Gene3D" id="1.10.10.1150">
    <property type="entry name" value="Coenzyme PQQ synthesis protein D (PqqD)"/>
    <property type="match status" value="1"/>
</dbReference>
<organism evidence="1 2">
    <name type="scientific">Romboutsia hominis</name>
    <dbReference type="NCBI Taxonomy" id="1507512"/>
    <lineage>
        <taxon>Bacteria</taxon>
        <taxon>Bacillati</taxon>
        <taxon>Bacillota</taxon>
        <taxon>Clostridia</taxon>
        <taxon>Peptostreptococcales</taxon>
        <taxon>Peptostreptococcaceae</taxon>
        <taxon>Romboutsia</taxon>
    </lineage>
</organism>